<dbReference type="Proteomes" id="UP000503447">
    <property type="component" value="Chromosome"/>
</dbReference>
<evidence type="ECO:0000313" key="2">
    <source>
        <dbReference type="EMBL" id="QJX00854.1"/>
    </source>
</evidence>
<feature type="domain" description="N-acetyltransferase" evidence="1">
    <location>
        <begin position="13"/>
        <end position="149"/>
    </location>
</feature>
<dbReference type="InterPro" id="IPR000182">
    <property type="entry name" value="GNAT_dom"/>
</dbReference>
<dbReference type="InterPro" id="IPR016181">
    <property type="entry name" value="Acyl_CoA_acyltransferase"/>
</dbReference>
<sequence length="158" mass="17700">MVQPTHERDGFAVSTDPARLDIDMIHRYLSRETYWAAGIPRDTLLKAVAASVCFGVYGADRQVGFARVVTDRATFAYLCDVFILPEYRGRGLSKWLMECVVAHPDLQGLRRFVLVTRDAHALYAKFGFEPPADPAGYMHVHKPDVYRVPMNPGGTSPD</sequence>
<keyword evidence="3" id="KW-1185">Reference proteome</keyword>
<proteinExistence type="predicted"/>
<dbReference type="CDD" id="cd04301">
    <property type="entry name" value="NAT_SF"/>
    <property type="match status" value="1"/>
</dbReference>
<evidence type="ECO:0000259" key="1">
    <source>
        <dbReference type="PROSITE" id="PS51186"/>
    </source>
</evidence>
<keyword evidence="2" id="KW-0808">Transferase</keyword>
<dbReference type="PROSITE" id="PS51186">
    <property type="entry name" value="GNAT"/>
    <property type="match status" value="1"/>
</dbReference>
<evidence type="ECO:0000313" key="3">
    <source>
        <dbReference type="Proteomes" id="UP000503447"/>
    </source>
</evidence>
<dbReference type="EMBL" id="CP053452">
    <property type="protein sequence ID" value="QJX00854.1"/>
    <property type="molecule type" value="Genomic_DNA"/>
</dbReference>
<dbReference type="SUPFAM" id="SSF55729">
    <property type="entry name" value="Acyl-CoA N-acyltransferases (Nat)"/>
    <property type="match status" value="1"/>
</dbReference>
<dbReference type="InterPro" id="IPR053144">
    <property type="entry name" value="Acetyltransferase_Butenolide"/>
</dbReference>
<dbReference type="KEGG" id="ftj:FTUN_8492"/>
<dbReference type="Pfam" id="PF13508">
    <property type="entry name" value="Acetyltransf_7"/>
    <property type="match status" value="1"/>
</dbReference>
<protein>
    <submittedName>
        <fullName evidence="2">GNAT family N-acetyltransferase</fullName>
    </submittedName>
</protein>
<gene>
    <name evidence="2" type="ORF">FTUN_8492</name>
</gene>
<dbReference type="GO" id="GO:0016747">
    <property type="term" value="F:acyltransferase activity, transferring groups other than amino-acyl groups"/>
    <property type="evidence" value="ECO:0007669"/>
    <property type="project" value="InterPro"/>
</dbReference>
<dbReference type="Gene3D" id="3.40.630.30">
    <property type="match status" value="1"/>
</dbReference>
<name>A0A6M5Z614_9BACT</name>
<reference evidence="3" key="1">
    <citation type="submission" date="2020-05" db="EMBL/GenBank/DDBJ databases">
        <title>Frigoriglobus tundricola gen. nov., sp. nov., a psychrotolerant cellulolytic planctomycete of the family Gemmataceae with two divergent copies of 16S rRNA gene.</title>
        <authorList>
            <person name="Kulichevskaya I.S."/>
            <person name="Ivanova A.A."/>
            <person name="Naumoff D.G."/>
            <person name="Beletsky A.V."/>
            <person name="Rijpstra W.I.C."/>
            <person name="Sinninghe Damste J.S."/>
            <person name="Mardanov A.V."/>
            <person name="Ravin N.V."/>
            <person name="Dedysh S.N."/>
        </authorList>
    </citation>
    <scope>NUCLEOTIDE SEQUENCE [LARGE SCALE GENOMIC DNA]</scope>
    <source>
        <strain evidence="3">PL17</strain>
    </source>
</reference>
<accession>A0A6M5Z614</accession>
<dbReference type="PANTHER" id="PTHR43233">
    <property type="entry name" value="FAMILY N-ACETYLTRANSFERASE, PUTATIVE (AFU_ORTHOLOGUE AFUA_6G03350)-RELATED"/>
    <property type="match status" value="1"/>
</dbReference>
<dbReference type="AlphaFoldDB" id="A0A6M5Z614"/>
<dbReference type="PANTHER" id="PTHR43233:SF1">
    <property type="entry name" value="FAMILY N-ACETYLTRANSFERASE, PUTATIVE (AFU_ORTHOLOGUE AFUA_6G03350)-RELATED"/>
    <property type="match status" value="1"/>
</dbReference>
<organism evidence="2 3">
    <name type="scientific">Frigoriglobus tundricola</name>
    <dbReference type="NCBI Taxonomy" id="2774151"/>
    <lineage>
        <taxon>Bacteria</taxon>
        <taxon>Pseudomonadati</taxon>
        <taxon>Planctomycetota</taxon>
        <taxon>Planctomycetia</taxon>
        <taxon>Gemmatales</taxon>
        <taxon>Gemmataceae</taxon>
        <taxon>Frigoriglobus</taxon>
    </lineage>
</organism>